<proteinExistence type="inferred from homology"/>
<dbReference type="AlphaFoldDB" id="A0A0F4TP12"/>
<comment type="caution">
    <text evidence="3">The sequence shown here is derived from an EMBL/GenBank/DDBJ whole genome shotgun (WGS) entry which is preliminary data.</text>
</comment>
<dbReference type="InterPro" id="IPR050249">
    <property type="entry name" value="Pseudomonas-type_ThrB"/>
</dbReference>
<dbReference type="RefSeq" id="WP_046040369.1">
    <property type="nucleotide sequence ID" value="NZ_LACC01000014.1"/>
</dbReference>
<dbReference type="InterPro" id="IPR011009">
    <property type="entry name" value="Kinase-like_dom_sf"/>
</dbReference>
<reference evidence="3 4" key="1">
    <citation type="submission" date="2015-03" db="EMBL/GenBank/DDBJ databases">
        <title>Comparative genomics of Pseudomonas insights into diversity of traits involved in vanlence and defense.</title>
        <authorList>
            <person name="Qin Y."/>
        </authorList>
    </citation>
    <scope>NUCLEOTIDE SEQUENCE [LARGE SCALE GENOMIC DNA]</scope>
    <source>
        <strain evidence="3 4">C8</strain>
    </source>
</reference>
<feature type="domain" description="Aminoglycoside phosphotransferase" evidence="2">
    <location>
        <begin position="53"/>
        <end position="290"/>
    </location>
</feature>
<dbReference type="Proteomes" id="UP000033588">
    <property type="component" value="Unassembled WGS sequence"/>
</dbReference>
<dbReference type="OrthoDB" id="241498at2"/>
<dbReference type="PANTHER" id="PTHR21064:SF6">
    <property type="entry name" value="AMINOGLYCOSIDE PHOSPHOTRANSFERASE DOMAIN-CONTAINING PROTEIN"/>
    <property type="match status" value="1"/>
</dbReference>
<dbReference type="GO" id="GO:0004413">
    <property type="term" value="F:homoserine kinase activity"/>
    <property type="evidence" value="ECO:0007669"/>
    <property type="project" value="TreeGrafter"/>
</dbReference>
<protein>
    <submittedName>
        <fullName evidence="3">Aminoglycoside phosphotransferase</fullName>
    </submittedName>
</protein>
<gene>
    <name evidence="3" type="ORF">VC35_12435</name>
</gene>
<accession>A0A0F4TP12</accession>
<evidence type="ECO:0000313" key="4">
    <source>
        <dbReference type="Proteomes" id="UP000033588"/>
    </source>
</evidence>
<dbReference type="Gene3D" id="3.30.200.20">
    <property type="entry name" value="Phosphorylase Kinase, domain 1"/>
    <property type="match status" value="1"/>
</dbReference>
<dbReference type="PANTHER" id="PTHR21064">
    <property type="entry name" value="AMINOGLYCOSIDE PHOSPHOTRANSFERASE DOMAIN-CONTAINING PROTEIN-RELATED"/>
    <property type="match status" value="1"/>
</dbReference>
<dbReference type="GO" id="GO:0009088">
    <property type="term" value="P:threonine biosynthetic process"/>
    <property type="evidence" value="ECO:0007669"/>
    <property type="project" value="TreeGrafter"/>
</dbReference>
<dbReference type="EMBL" id="LACC01000014">
    <property type="protein sequence ID" value="KJZ46176.1"/>
    <property type="molecule type" value="Genomic_DNA"/>
</dbReference>
<comment type="similarity">
    <text evidence="1">Belongs to the pseudomonas-type ThrB family.</text>
</comment>
<evidence type="ECO:0000256" key="1">
    <source>
        <dbReference type="ARBA" id="ARBA00038240"/>
    </source>
</evidence>
<dbReference type="InterPro" id="IPR002575">
    <property type="entry name" value="Aminoglycoside_PTrfase"/>
</dbReference>
<sequence length="343" mass="39233">MTEFHTLAFDTLSHDQQVTRLHELARHALQQWDGEFADIELVKFRENAVFSARRHDGQRVALRIHRNGYHCEAALRSELQWMEALAGAGITVPQIIRAQNESHLIEVTHQAIGEARHIDMLAWLPGATAGTSEAGVQADTEIDFLFNEAGAIAARIHLHSADWQQPDEFVRHAWDEEGLIGANPFWGRFWELAQLSDEQRDLLQQARRKARKNLRQYGRHLGNFGMIHADLVPENLLIEGPHLRLIDFDDAGFGWHMFELATALYFCLDDPRYEQMKAALLDGYNAVKPLTEADRRTLALFLMLRGTTYLGWIHTRQGTPTAIEMAPMLIERACLLAREYLQQ</sequence>
<keyword evidence="3" id="KW-0808">Transferase</keyword>
<dbReference type="Gene3D" id="3.90.1200.10">
    <property type="match status" value="1"/>
</dbReference>
<evidence type="ECO:0000259" key="2">
    <source>
        <dbReference type="Pfam" id="PF01636"/>
    </source>
</evidence>
<dbReference type="SUPFAM" id="SSF56112">
    <property type="entry name" value="Protein kinase-like (PK-like)"/>
    <property type="match status" value="1"/>
</dbReference>
<organism evidence="3 4">
    <name type="scientific">Pseudomonas fluorescens</name>
    <dbReference type="NCBI Taxonomy" id="294"/>
    <lineage>
        <taxon>Bacteria</taxon>
        <taxon>Pseudomonadati</taxon>
        <taxon>Pseudomonadota</taxon>
        <taxon>Gammaproteobacteria</taxon>
        <taxon>Pseudomonadales</taxon>
        <taxon>Pseudomonadaceae</taxon>
        <taxon>Pseudomonas</taxon>
    </lineage>
</organism>
<name>A0A0F4TP12_PSEFL</name>
<dbReference type="Pfam" id="PF01636">
    <property type="entry name" value="APH"/>
    <property type="match status" value="1"/>
</dbReference>
<evidence type="ECO:0000313" key="3">
    <source>
        <dbReference type="EMBL" id="KJZ46176.1"/>
    </source>
</evidence>
<dbReference type="PATRIC" id="fig|294.132.peg.1237"/>